<keyword evidence="2" id="KW-0378">Hydrolase</keyword>
<organism evidence="5 6">
    <name type="scientific">Nesidiocoris tenuis</name>
    <dbReference type="NCBI Taxonomy" id="355587"/>
    <lineage>
        <taxon>Eukaryota</taxon>
        <taxon>Metazoa</taxon>
        <taxon>Ecdysozoa</taxon>
        <taxon>Arthropoda</taxon>
        <taxon>Hexapoda</taxon>
        <taxon>Insecta</taxon>
        <taxon>Pterygota</taxon>
        <taxon>Neoptera</taxon>
        <taxon>Paraneoptera</taxon>
        <taxon>Hemiptera</taxon>
        <taxon>Heteroptera</taxon>
        <taxon>Panheteroptera</taxon>
        <taxon>Cimicomorpha</taxon>
        <taxon>Miridae</taxon>
        <taxon>Dicyphina</taxon>
        <taxon>Nesidiocoris</taxon>
    </lineage>
</organism>
<proteinExistence type="inferred from homology"/>
<dbReference type="Pfam" id="PF26560">
    <property type="entry name" value="UFSP2_MPN_insect"/>
    <property type="match status" value="1"/>
</dbReference>
<dbReference type="Proteomes" id="UP000479000">
    <property type="component" value="Unassembled WGS sequence"/>
</dbReference>
<dbReference type="PANTHER" id="PTHR48153:SF2">
    <property type="entry name" value="UFM1-SPECIFIC PROTEASE 2"/>
    <property type="match status" value="1"/>
</dbReference>
<dbReference type="SUPFAM" id="SSF54001">
    <property type="entry name" value="Cysteine proteinases"/>
    <property type="match status" value="1"/>
</dbReference>
<accession>A0A6H5GD32</accession>
<reference evidence="5 6" key="1">
    <citation type="submission" date="2020-02" db="EMBL/GenBank/DDBJ databases">
        <authorList>
            <person name="Ferguson B K."/>
        </authorList>
    </citation>
    <scope>NUCLEOTIDE SEQUENCE [LARGE SCALE GENOMIC DNA]</scope>
</reference>
<protein>
    <recommendedName>
        <fullName evidence="7">Ufm1-specific protease 2</fullName>
    </recommendedName>
</protein>
<evidence type="ECO:0008006" key="7">
    <source>
        <dbReference type="Google" id="ProtNLM"/>
    </source>
</evidence>
<keyword evidence="6" id="KW-1185">Reference proteome</keyword>
<comment type="similarity">
    <text evidence="1">Belongs to the peptidase C78 family.</text>
</comment>
<dbReference type="InterPro" id="IPR038765">
    <property type="entry name" value="Papain-like_cys_pep_sf"/>
</dbReference>
<dbReference type="AlphaFoldDB" id="A0A6H5GD32"/>
<dbReference type="Gene3D" id="3.90.70.130">
    <property type="match status" value="1"/>
</dbReference>
<dbReference type="GO" id="GO:0071567">
    <property type="term" value="F:deUFMylase activity"/>
    <property type="evidence" value="ECO:0007669"/>
    <property type="project" value="UniProtKB-ARBA"/>
</dbReference>
<dbReference type="PANTHER" id="PTHR48153">
    <property type="entry name" value="UFM1-SPECIFIC PROTEASE 2"/>
    <property type="match status" value="1"/>
</dbReference>
<feature type="domain" description="UFSP1/2/DUB catalytic" evidence="3">
    <location>
        <begin position="372"/>
        <end position="549"/>
    </location>
</feature>
<evidence type="ECO:0000256" key="2">
    <source>
        <dbReference type="ARBA" id="ARBA00022801"/>
    </source>
</evidence>
<evidence type="ECO:0000313" key="5">
    <source>
        <dbReference type="EMBL" id="CAB0001276.1"/>
    </source>
</evidence>
<sequence length="641" mass="71077">MAPREFKILQKCESRLQDVVESVGTCTAGLYGLKYENSVLVIGLSIANDANFTIELSNPYNVELVGVADIGGKISESELCEKLKSVTITDEPVVLNVSSAGSVESRSLLNGKLVSSSFDVLDDDEFLSAFLFVNFVVPADETETGQLVGGNADLAEEATEMSSCPDSIEGKLQSEPPAFKISGSEIESKNIVPGELYGEHREAWERDPRHPENLAILTVELEFPYDVTFLKRNGGQGPSLDVINTLCLVSRDEPANLLELFIKSAERSIEYLKKEIFNEEVLFYTTQIFFPSEIGYAISVIFPKNVLEDVLFKKRLILHESLGLTTAAPKFTPSMALSHVFGRSPAVSYSGEKHLVNVHADVKPPKLRDVQINLVRGFYNYFHYLQDGENDDGWGCAYRSLQTIFSWFSWQGYTSLQVPSIREIQEILVKIKDKPESFIGSKQWIGSQELCYVLDEKANVMCRIVHVPSGKGMLEERFTLASHFEEQGTPVMVGGGQYAYTILGIACGDSPNDTRFLILDPHYVGPHDVKTILRKNGVCWKSVDMFKKAEGHTRRTAQPVTAQGCHRGGAGLGDDRISSAEKRQFFDYSMVTIDSFQSMLIPTSSSAFNSAVDVHQCKQQSTLPFCPPIGNNNNNPSETLY</sequence>
<evidence type="ECO:0000256" key="1">
    <source>
        <dbReference type="ARBA" id="ARBA00008552"/>
    </source>
</evidence>
<gene>
    <name evidence="5" type="ORF">NTEN_LOCUS7063</name>
</gene>
<name>A0A6H5GD32_9HEMI</name>
<evidence type="ECO:0000259" key="3">
    <source>
        <dbReference type="Pfam" id="PF07910"/>
    </source>
</evidence>
<dbReference type="EMBL" id="CADCXU010010461">
    <property type="protein sequence ID" value="CAB0001276.1"/>
    <property type="molecule type" value="Genomic_DNA"/>
</dbReference>
<evidence type="ECO:0000259" key="4">
    <source>
        <dbReference type="Pfam" id="PF26560"/>
    </source>
</evidence>
<dbReference type="Pfam" id="PF07910">
    <property type="entry name" value="Peptidase_C78"/>
    <property type="match status" value="1"/>
</dbReference>
<dbReference type="InterPro" id="IPR058757">
    <property type="entry name" value="UFSP2_MPN_N"/>
</dbReference>
<dbReference type="InterPro" id="IPR012462">
    <property type="entry name" value="UFSP1/2_DUB_cat"/>
</dbReference>
<dbReference type="OrthoDB" id="417506at2759"/>
<evidence type="ECO:0000313" key="6">
    <source>
        <dbReference type="Proteomes" id="UP000479000"/>
    </source>
</evidence>
<feature type="domain" description="UFSP2 N-terminal MPN-like" evidence="4">
    <location>
        <begin position="4"/>
        <end position="126"/>
    </location>
</feature>